<accession>A0A1E3G6N8</accession>
<reference evidence="2" key="1">
    <citation type="submission" date="2016-04" db="EMBL/GenBank/DDBJ databases">
        <title>The genome sequence project of a novel Fervidobacterium isolate from a hot spring in Thailand.</title>
        <authorList>
            <person name="Gonzalez J.M."/>
            <person name="Cuecas A."/>
            <person name="Kanoksilapatham W."/>
        </authorList>
    </citation>
    <scope>NUCLEOTIDE SEQUENCE [LARGE SCALE GENOMIC DNA]</scope>
    <source>
        <strain evidence="2">FC2004</strain>
    </source>
</reference>
<gene>
    <name evidence="1" type="ORF">A4H02_00410</name>
</gene>
<protein>
    <submittedName>
        <fullName evidence="1">Uncharacterized protein</fullName>
    </submittedName>
</protein>
<proteinExistence type="predicted"/>
<organism evidence="1 2">
    <name type="scientific">Fervidobacterium thailandense</name>
    <dbReference type="NCBI Taxonomy" id="1008305"/>
    <lineage>
        <taxon>Bacteria</taxon>
        <taxon>Thermotogati</taxon>
        <taxon>Thermotogota</taxon>
        <taxon>Thermotogae</taxon>
        <taxon>Thermotogales</taxon>
        <taxon>Fervidobacteriaceae</taxon>
        <taxon>Fervidobacterium</taxon>
    </lineage>
</organism>
<dbReference type="RefSeq" id="WP_069292190.1">
    <property type="nucleotide sequence ID" value="NZ_CP140110.1"/>
</dbReference>
<dbReference type="STRING" id="1008305.A4H02_00410"/>
<comment type="caution">
    <text evidence="1">The sequence shown here is derived from an EMBL/GenBank/DDBJ whole genome shotgun (WGS) entry which is preliminary data.</text>
</comment>
<dbReference type="Proteomes" id="UP000094570">
    <property type="component" value="Unassembled WGS sequence"/>
</dbReference>
<dbReference type="OrthoDB" id="47177at2"/>
<name>A0A1E3G6N8_9BACT</name>
<evidence type="ECO:0000313" key="1">
    <source>
        <dbReference type="EMBL" id="ODN31278.1"/>
    </source>
</evidence>
<sequence length="208" mass="24101">MRENVLATVSMVLLLILLLDVFTENVFSTIVAEILAKISYPLYISREYLESFFEKRPTTINVTLFGKREDVLVILSEDTNGFYVKDLETRGLVIEPRSRQLIGFVERTGKIGYVRKWWESEFPVTVESSETRVVGFYRKLRIEIPDPQLEVAGKVYLADSEEYGRLLRAHDISIGTFNDGYFQPKIPRIPKYVIVLPSYEEYDEGARK</sequence>
<dbReference type="AlphaFoldDB" id="A0A1E3G6N8"/>
<dbReference type="EMBL" id="LWAF01000001">
    <property type="protein sequence ID" value="ODN31278.1"/>
    <property type="molecule type" value="Genomic_DNA"/>
</dbReference>
<evidence type="ECO:0000313" key="2">
    <source>
        <dbReference type="Proteomes" id="UP000094570"/>
    </source>
</evidence>
<keyword evidence="2" id="KW-1185">Reference proteome</keyword>